<dbReference type="GO" id="GO:0005975">
    <property type="term" value="P:carbohydrate metabolic process"/>
    <property type="evidence" value="ECO:0007669"/>
    <property type="project" value="InterPro"/>
</dbReference>
<evidence type="ECO:0000256" key="1">
    <source>
        <dbReference type="ARBA" id="ARBA00001946"/>
    </source>
</evidence>
<evidence type="ECO:0000256" key="6">
    <source>
        <dbReference type="ARBA" id="ARBA00022801"/>
    </source>
</evidence>
<dbReference type="Ensembl" id="ENSGACT00000006744.1">
    <property type="protein sequence ID" value="ENSGACP00000006727.1"/>
    <property type="gene ID" value="ENSGACG00000005098.1"/>
</dbReference>
<evidence type="ECO:0000256" key="3">
    <source>
        <dbReference type="ARBA" id="ARBA00008843"/>
    </source>
</evidence>
<comment type="function">
    <text evidence="2">Probably catalyzes the deacetylation of acetylated carbohydrates an important step in the degradation of oligosaccharides.</text>
</comment>
<keyword evidence="7" id="KW-0460">Magnesium</keyword>
<reference evidence="9" key="1">
    <citation type="submission" date="2006-01" db="EMBL/GenBank/DDBJ databases">
        <authorList>
            <person name="Lindblad-Toh K."/>
            <person name="Mauceli E."/>
            <person name="Grabherr M."/>
            <person name="Chang J.L."/>
            <person name="Lander E.S."/>
        </authorList>
    </citation>
    <scope>NUCLEOTIDE SEQUENCE [LARGE SCALE GENOMIC DNA]</scope>
</reference>
<evidence type="ECO:0000256" key="7">
    <source>
        <dbReference type="ARBA" id="ARBA00022842"/>
    </source>
</evidence>
<dbReference type="Gene3D" id="3.20.20.370">
    <property type="entry name" value="Glycoside hydrolase/deacetylase"/>
    <property type="match status" value="1"/>
</dbReference>
<evidence type="ECO:0000256" key="2">
    <source>
        <dbReference type="ARBA" id="ARBA00003451"/>
    </source>
</evidence>
<dbReference type="InterPro" id="IPR006879">
    <property type="entry name" value="YdjC-like"/>
</dbReference>
<dbReference type="eggNOG" id="ENOG502RYFJ">
    <property type="taxonomic scope" value="Eukaryota"/>
</dbReference>
<sequence>MPQPRVMLVVTGDDFGYCSRRNQGIVDCFQAGGISNVSLLVNACAAKEAADLAKRHGIPIGLHANLSEGVPVCQQASTLTNQHGFFRGKMGFRQALERGQL</sequence>
<protein>
    <recommendedName>
        <fullName evidence="4">Carbohydrate deacetylase</fullName>
    </recommendedName>
</protein>
<proteinExistence type="inferred from homology"/>
<dbReference type="PANTHER" id="PTHR31609:SF1">
    <property type="entry name" value="CARBOHYDRATE DEACETYLASE"/>
    <property type="match status" value="1"/>
</dbReference>
<keyword evidence="8" id="KW-0119">Carbohydrate metabolism</keyword>
<dbReference type="InterPro" id="IPR011330">
    <property type="entry name" value="Glyco_hydro/deAcase_b/a-brl"/>
</dbReference>
<comment type="cofactor">
    <cofactor evidence="1">
        <name>Mg(2+)</name>
        <dbReference type="ChEBI" id="CHEBI:18420"/>
    </cofactor>
</comment>
<dbReference type="Pfam" id="PF04794">
    <property type="entry name" value="YdjC"/>
    <property type="match status" value="1"/>
</dbReference>
<name>G3NN14_GASAC</name>
<keyword evidence="5" id="KW-0479">Metal-binding</keyword>
<comment type="similarity">
    <text evidence="3">Belongs to the YdjC deacetylase family.</text>
</comment>
<accession>G3NN14</accession>
<evidence type="ECO:0000313" key="9">
    <source>
        <dbReference type="Ensembl" id="ENSGACP00000006727.1"/>
    </source>
</evidence>
<evidence type="ECO:0000256" key="5">
    <source>
        <dbReference type="ARBA" id="ARBA00022723"/>
    </source>
</evidence>
<dbReference type="AlphaFoldDB" id="G3NN14"/>
<evidence type="ECO:0000256" key="8">
    <source>
        <dbReference type="ARBA" id="ARBA00023277"/>
    </source>
</evidence>
<dbReference type="PANTHER" id="PTHR31609">
    <property type="entry name" value="YDJC DEACETYLASE FAMILY MEMBER"/>
    <property type="match status" value="1"/>
</dbReference>
<dbReference type="GO" id="GO:0046872">
    <property type="term" value="F:metal ion binding"/>
    <property type="evidence" value="ECO:0007669"/>
    <property type="project" value="UniProtKB-KW"/>
</dbReference>
<reference evidence="9" key="2">
    <citation type="submission" date="2024-04" db="UniProtKB">
        <authorList>
            <consortium name="Ensembl"/>
        </authorList>
    </citation>
    <scope>IDENTIFICATION</scope>
</reference>
<evidence type="ECO:0000256" key="4">
    <source>
        <dbReference type="ARBA" id="ARBA00018477"/>
    </source>
</evidence>
<dbReference type="STRING" id="69293.ENSGACP00000006727"/>
<dbReference type="GO" id="GO:0019213">
    <property type="term" value="F:deacetylase activity"/>
    <property type="evidence" value="ECO:0007669"/>
    <property type="project" value="TreeGrafter"/>
</dbReference>
<keyword evidence="6" id="KW-0378">Hydrolase</keyword>
<dbReference type="GO" id="GO:0016787">
    <property type="term" value="F:hydrolase activity"/>
    <property type="evidence" value="ECO:0007669"/>
    <property type="project" value="UniProtKB-KW"/>
</dbReference>
<dbReference type="InParanoid" id="G3NN14"/>
<dbReference type="Bgee" id="ENSGACG00000005098">
    <property type="expression patterns" value="Expressed in heart and 10 other cell types or tissues"/>
</dbReference>
<dbReference type="SUPFAM" id="SSF88713">
    <property type="entry name" value="Glycoside hydrolase/deacetylase"/>
    <property type="match status" value="1"/>
</dbReference>
<organism evidence="9">
    <name type="scientific">Gasterosteus aculeatus</name>
    <name type="common">Three-spined stickleback</name>
    <dbReference type="NCBI Taxonomy" id="69293"/>
    <lineage>
        <taxon>Eukaryota</taxon>
        <taxon>Metazoa</taxon>
        <taxon>Chordata</taxon>
        <taxon>Craniata</taxon>
        <taxon>Vertebrata</taxon>
        <taxon>Euteleostomi</taxon>
        <taxon>Actinopterygii</taxon>
        <taxon>Neopterygii</taxon>
        <taxon>Teleostei</taxon>
        <taxon>Neoteleostei</taxon>
        <taxon>Acanthomorphata</taxon>
        <taxon>Eupercaria</taxon>
        <taxon>Perciformes</taxon>
        <taxon>Cottioidei</taxon>
        <taxon>Gasterosteales</taxon>
        <taxon>Gasterosteidae</taxon>
        <taxon>Gasterosteus</taxon>
    </lineage>
</organism>